<keyword evidence="4" id="KW-0238">DNA-binding</keyword>
<gene>
    <name evidence="4" type="ORF">PML95_06005</name>
</gene>
<evidence type="ECO:0000259" key="3">
    <source>
        <dbReference type="PROSITE" id="PS50930"/>
    </source>
</evidence>
<evidence type="ECO:0000313" key="4">
    <source>
        <dbReference type="EMBL" id="WCG21956.1"/>
    </source>
</evidence>
<accession>A0AAE9XGI9</accession>
<dbReference type="AlphaFoldDB" id="A0AAE9XGI9"/>
<dbReference type="SUPFAM" id="SSF52172">
    <property type="entry name" value="CheY-like"/>
    <property type="match status" value="1"/>
</dbReference>
<dbReference type="Gene3D" id="2.40.50.40">
    <property type="match status" value="1"/>
</dbReference>
<keyword evidence="1" id="KW-0597">Phosphoprotein</keyword>
<feature type="domain" description="HTH LytTR-type" evidence="3">
    <location>
        <begin position="140"/>
        <end position="244"/>
    </location>
</feature>
<dbReference type="Pfam" id="PF00072">
    <property type="entry name" value="Response_reg"/>
    <property type="match status" value="1"/>
</dbReference>
<reference evidence="4" key="1">
    <citation type="submission" date="2023-01" db="EMBL/GenBank/DDBJ databases">
        <title>Oxazolidinone resistance genes in florfenicol resistant enterococci from beef cattle and veal calves at slaughter.</title>
        <authorList>
            <person name="Biggel M."/>
        </authorList>
    </citation>
    <scope>NUCLEOTIDE SEQUENCE</scope>
    <source>
        <strain evidence="4">K204-1</strain>
    </source>
</reference>
<dbReference type="EMBL" id="CP116507">
    <property type="protein sequence ID" value="WCG21956.1"/>
    <property type="molecule type" value="Genomic_DNA"/>
</dbReference>
<evidence type="ECO:0000259" key="2">
    <source>
        <dbReference type="PROSITE" id="PS50110"/>
    </source>
</evidence>
<feature type="domain" description="Response regulatory" evidence="2">
    <location>
        <begin position="2"/>
        <end position="116"/>
    </location>
</feature>
<dbReference type="Pfam" id="PF04397">
    <property type="entry name" value="LytTR"/>
    <property type="match status" value="1"/>
</dbReference>
<dbReference type="GO" id="GO:0003677">
    <property type="term" value="F:DNA binding"/>
    <property type="evidence" value="ECO:0007669"/>
    <property type="project" value="UniProtKB-KW"/>
</dbReference>
<dbReference type="Gene3D" id="2.20.25.10">
    <property type="match status" value="1"/>
</dbReference>
<dbReference type="PANTHER" id="PTHR37299:SF1">
    <property type="entry name" value="STAGE 0 SPORULATION PROTEIN A HOMOLOG"/>
    <property type="match status" value="1"/>
</dbReference>
<dbReference type="SMART" id="SM00448">
    <property type="entry name" value="REC"/>
    <property type="match status" value="1"/>
</dbReference>
<dbReference type="InterPro" id="IPR007492">
    <property type="entry name" value="LytTR_DNA-bd_dom"/>
</dbReference>
<evidence type="ECO:0000256" key="1">
    <source>
        <dbReference type="PROSITE-ProRule" id="PRU00169"/>
    </source>
</evidence>
<dbReference type="RefSeq" id="WP_272163051.1">
    <property type="nucleotide sequence ID" value="NZ_CP116507.1"/>
</dbReference>
<name>A0AAE9XGI9_9ENTE</name>
<proteinExistence type="predicted"/>
<dbReference type="PANTHER" id="PTHR37299">
    <property type="entry name" value="TRANSCRIPTIONAL REGULATOR-RELATED"/>
    <property type="match status" value="1"/>
</dbReference>
<dbReference type="PROSITE" id="PS50930">
    <property type="entry name" value="HTH_LYTTR"/>
    <property type="match status" value="1"/>
</dbReference>
<dbReference type="Proteomes" id="UP001179600">
    <property type="component" value="Chromosome"/>
</dbReference>
<sequence length="246" mass="28313">MNILLVDDEPLARNELSYLLSNIVSVDHITESDSIVEAMNVLKQSDFDVAFLDIQLTQESGLTLARQVKELADPPLIVFATAHDEYAVKAFELEAFDYILKPFEQSRVLEVMTRIERHFHDQRRNVVENIEEREKPSAKLPIKVDESIYLLAKDDIIMITVVNGQTIITTAQKEYPVSKTLKGLMKKLETPPFLQVHRAFVINLEEVYEIQPWFNQTYQVTMSNGQKVPVSRSYLKTFREILGLDV</sequence>
<feature type="modified residue" description="4-aspartylphosphate" evidence="1">
    <location>
        <position position="53"/>
    </location>
</feature>
<dbReference type="PROSITE" id="PS50110">
    <property type="entry name" value="RESPONSE_REGULATORY"/>
    <property type="match status" value="1"/>
</dbReference>
<dbReference type="InterPro" id="IPR011006">
    <property type="entry name" value="CheY-like_superfamily"/>
</dbReference>
<organism evidence="4 5">
    <name type="scientific">Vagococcus lutrae</name>
    <dbReference type="NCBI Taxonomy" id="81947"/>
    <lineage>
        <taxon>Bacteria</taxon>
        <taxon>Bacillati</taxon>
        <taxon>Bacillota</taxon>
        <taxon>Bacilli</taxon>
        <taxon>Lactobacillales</taxon>
        <taxon>Enterococcaceae</taxon>
        <taxon>Vagococcus</taxon>
    </lineage>
</organism>
<dbReference type="Gene3D" id="3.40.50.2300">
    <property type="match status" value="1"/>
</dbReference>
<protein>
    <submittedName>
        <fullName evidence="4">LytTR family transcriptional regulator DNA-binding domain-containing protein</fullName>
    </submittedName>
</protein>
<evidence type="ECO:0000313" key="5">
    <source>
        <dbReference type="Proteomes" id="UP001179600"/>
    </source>
</evidence>
<dbReference type="InterPro" id="IPR046947">
    <property type="entry name" value="LytR-like"/>
</dbReference>
<dbReference type="GO" id="GO:0000156">
    <property type="term" value="F:phosphorelay response regulator activity"/>
    <property type="evidence" value="ECO:0007669"/>
    <property type="project" value="InterPro"/>
</dbReference>
<dbReference type="SMART" id="SM00850">
    <property type="entry name" value="LytTR"/>
    <property type="match status" value="1"/>
</dbReference>
<dbReference type="InterPro" id="IPR001789">
    <property type="entry name" value="Sig_transdc_resp-reg_receiver"/>
</dbReference>